<dbReference type="InterPro" id="IPR050950">
    <property type="entry name" value="HTH-type_LysR_regulators"/>
</dbReference>
<dbReference type="Pfam" id="PF00126">
    <property type="entry name" value="HTH_1"/>
    <property type="match status" value="1"/>
</dbReference>
<accession>A0A7T7XKD9</accession>
<keyword evidence="4" id="KW-0804">Transcription</keyword>
<dbReference type="CDD" id="cd05466">
    <property type="entry name" value="PBP2_LTTR_substrate"/>
    <property type="match status" value="1"/>
</dbReference>
<dbReference type="Pfam" id="PF03466">
    <property type="entry name" value="LysR_substrate"/>
    <property type="match status" value="1"/>
</dbReference>
<gene>
    <name evidence="6" type="ORF">JFL75_12705</name>
</gene>
<dbReference type="Gene3D" id="1.10.10.10">
    <property type="entry name" value="Winged helix-like DNA-binding domain superfamily/Winged helix DNA-binding domain"/>
    <property type="match status" value="1"/>
</dbReference>
<dbReference type="PRINTS" id="PR00039">
    <property type="entry name" value="HTHLYSR"/>
</dbReference>
<keyword evidence="3" id="KW-0238">DNA-binding</keyword>
<dbReference type="Proteomes" id="UP000595917">
    <property type="component" value="Chromosome"/>
</dbReference>
<dbReference type="KEGG" id="bhc:JFL75_12705"/>
<dbReference type="AlphaFoldDB" id="A0A7T7XKD9"/>
<evidence type="ECO:0000313" key="6">
    <source>
        <dbReference type="EMBL" id="QQO07798.1"/>
    </source>
</evidence>
<dbReference type="InterPro" id="IPR036388">
    <property type="entry name" value="WH-like_DNA-bd_sf"/>
</dbReference>
<dbReference type="Gene3D" id="3.40.190.290">
    <property type="match status" value="1"/>
</dbReference>
<evidence type="ECO:0000313" key="7">
    <source>
        <dbReference type="Proteomes" id="UP000595917"/>
    </source>
</evidence>
<comment type="similarity">
    <text evidence="1">Belongs to the LysR transcriptional regulatory family.</text>
</comment>
<evidence type="ECO:0000256" key="3">
    <source>
        <dbReference type="ARBA" id="ARBA00023125"/>
    </source>
</evidence>
<evidence type="ECO:0000259" key="5">
    <source>
        <dbReference type="PROSITE" id="PS50931"/>
    </source>
</evidence>
<dbReference type="GO" id="GO:0003677">
    <property type="term" value="F:DNA binding"/>
    <property type="evidence" value="ECO:0007669"/>
    <property type="project" value="UniProtKB-KW"/>
</dbReference>
<dbReference type="GO" id="GO:0003700">
    <property type="term" value="F:DNA-binding transcription factor activity"/>
    <property type="evidence" value="ECO:0007669"/>
    <property type="project" value="InterPro"/>
</dbReference>
<keyword evidence="2" id="KW-0805">Transcription regulation</keyword>
<dbReference type="GO" id="GO:0005829">
    <property type="term" value="C:cytosol"/>
    <property type="evidence" value="ECO:0007669"/>
    <property type="project" value="TreeGrafter"/>
</dbReference>
<dbReference type="SUPFAM" id="SSF46785">
    <property type="entry name" value="Winged helix' DNA-binding domain"/>
    <property type="match status" value="1"/>
</dbReference>
<protein>
    <submittedName>
        <fullName evidence="6">LysR family transcriptional regulator</fullName>
    </submittedName>
</protein>
<keyword evidence="7" id="KW-1185">Reference proteome</keyword>
<reference evidence="6" key="1">
    <citation type="submission" date="2021-01" db="EMBL/GenBank/DDBJ databases">
        <title>Description of Breznakiella homolactica.</title>
        <authorList>
            <person name="Song Y."/>
            <person name="Brune A."/>
        </authorList>
    </citation>
    <scope>NUCLEOTIDE SEQUENCE</scope>
    <source>
        <strain evidence="6">RmG30</strain>
    </source>
</reference>
<proteinExistence type="inferred from homology"/>
<dbReference type="FunFam" id="1.10.10.10:FF:000001">
    <property type="entry name" value="LysR family transcriptional regulator"/>
    <property type="match status" value="1"/>
</dbReference>
<name>A0A7T7XKD9_9SPIR</name>
<dbReference type="InterPro" id="IPR005119">
    <property type="entry name" value="LysR_subst-bd"/>
</dbReference>
<evidence type="ECO:0000256" key="1">
    <source>
        <dbReference type="ARBA" id="ARBA00009437"/>
    </source>
</evidence>
<evidence type="ECO:0000256" key="2">
    <source>
        <dbReference type="ARBA" id="ARBA00023015"/>
    </source>
</evidence>
<feature type="domain" description="HTH lysR-type" evidence="5">
    <location>
        <begin position="1"/>
        <end position="58"/>
    </location>
</feature>
<sequence length="295" mass="33322">MELRVLKYFLAVARDENISRAAEALHVTQPTLSRQLIELENELGAKLFIRGNRKLSLTDEGMLLRKRADEIIELVEKTEAQFQAADEIIGGDIYIGCGETDGMRFVADIMMELQRDYPEVRFHVFSGNAEDVTERLDKGLLDFGILIGAADRIKYESLRLPSQDTWGVLMRKDSPLACRSAITPKDLWKVPLITSRQAFTNNEITGWFRKDITKLSIVATYNLIFNASLMVEEGMGYALGLDKLINTTGKSPLCFKPLKPALKAGLYIVWKKYQVFSRAPAVFLDRLREALPDGN</sequence>
<dbReference type="InterPro" id="IPR000847">
    <property type="entry name" value="LysR_HTH_N"/>
</dbReference>
<dbReference type="PROSITE" id="PS50931">
    <property type="entry name" value="HTH_LYSR"/>
    <property type="match status" value="1"/>
</dbReference>
<dbReference type="PANTHER" id="PTHR30419:SF8">
    <property type="entry name" value="NITROGEN ASSIMILATION TRANSCRIPTIONAL ACTIVATOR-RELATED"/>
    <property type="match status" value="1"/>
</dbReference>
<dbReference type="SUPFAM" id="SSF53850">
    <property type="entry name" value="Periplasmic binding protein-like II"/>
    <property type="match status" value="1"/>
</dbReference>
<organism evidence="6 7">
    <name type="scientific">Breznakiella homolactica</name>
    <dbReference type="NCBI Taxonomy" id="2798577"/>
    <lineage>
        <taxon>Bacteria</taxon>
        <taxon>Pseudomonadati</taxon>
        <taxon>Spirochaetota</taxon>
        <taxon>Spirochaetia</taxon>
        <taxon>Spirochaetales</taxon>
        <taxon>Breznakiellaceae</taxon>
        <taxon>Breznakiella</taxon>
    </lineage>
</organism>
<dbReference type="InterPro" id="IPR036390">
    <property type="entry name" value="WH_DNA-bd_sf"/>
</dbReference>
<dbReference type="PANTHER" id="PTHR30419">
    <property type="entry name" value="HTH-TYPE TRANSCRIPTIONAL REGULATOR YBHD"/>
    <property type="match status" value="1"/>
</dbReference>
<dbReference type="RefSeq" id="WP_215625104.1">
    <property type="nucleotide sequence ID" value="NZ_CP067089.2"/>
</dbReference>
<dbReference type="EMBL" id="CP067089">
    <property type="protein sequence ID" value="QQO07798.1"/>
    <property type="molecule type" value="Genomic_DNA"/>
</dbReference>
<evidence type="ECO:0000256" key="4">
    <source>
        <dbReference type="ARBA" id="ARBA00023163"/>
    </source>
</evidence>